<sequence>MKIGITGASGFLGSYTLQYLSKLSKYELRALARTALPQELDSLSNVQWLYGDLSSPMTCQDFIDGLDCIIHLAHTHTPLSSNRDLVSDASLNIIPTLNLLQTIRESGKVPRFIYASSGGAIYQYNPHQRPYQESDLCIPNSSYGVQKLCAEAYLRLAADKQWLTAVSLRISNPYGVLLPPERLQGLIGVCLHQLRNQKPIRIYGNPDNVRDYIHLEDMCRAIEVAIQAETSFEVVNIGSGVGYSVNQVLDLLEQLIGKPLVKEYWQPPGNPQELVSWTVLDITKAKEVLDWQPHITLEQGLAKLCREELNLK</sequence>
<keyword evidence="4" id="KW-1185">Reference proteome</keyword>
<dbReference type="InterPro" id="IPR036291">
    <property type="entry name" value="NAD(P)-bd_dom_sf"/>
</dbReference>
<reference evidence="3" key="1">
    <citation type="submission" date="2024-01" db="EMBL/GenBank/DDBJ databases">
        <title>Bank of Algae and Cyanobacteria of the Azores (BACA) strain genomes.</title>
        <authorList>
            <person name="Luz R."/>
            <person name="Cordeiro R."/>
            <person name="Fonseca A."/>
            <person name="Goncalves V."/>
        </authorList>
    </citation>
    <scope>NUCLEOTIDE SEQUENCE</scope>
    <source>
        <strain evidence="3">BACA0141</strain>
    </source>
</reference>
<dbReference type="PANTHER" id="PTHR43000">
    <property type="entry name" value="DTDP-D-GLUCOSE 4,6-DEHYDRATASE-RELATED"/>
    <property type="match status" value="1"/>
</dbReference>
<comment type="similarity">
    <text evidence="1">Belongs to the NAD(P)-dependent epimerase/dehydratase family.</text>
</comment>
<evidence type="ECO:0000313" key="4">
    <source>
        <dbReference type="Proteomes" id="UP001333818"/>
    </source>
</evidence>
<dbReference type="InterPro" id="IPR001509">
    <property type="entry name" value="Epimerase_deHydtase"/>
</dbReference>
<dbReference type="RefSeq" id="WP_330481867.1">
    <property type="nucleotide sequence ID" value="NZ_JAZBJZ010000003.1"/>
</dbReference>
<evidence type="ECO:0000256" key="1">
    <source>
        <dbReference type="ARBA" id="ARBA00007637"/>
    </source>
</evidence>
<dbReference type="EMBL" id="JAZBJZ010000003">
    <property type="protein sequence ID" value="MEE3715445.1"/>
    <property type="molecule type" value="Genomic_DNA"/>
</dbReference>
<protein>
    <submittedName>
        <fullName evidence="3">NAD-dependent epimerase/dehydratase family protein</fullName>
    </submittedName>
</protein>
<dbReference type="AlphaFoldDB" id="A0AAW9PQ45"/>
<dbReference type="Proteomes" id="UP001333818">
    <property type="component" value="Unassembled WGS sequence"/>
</dbReference>
<dbReference type="Pfam" id="PF01370">
    <property type="entry name" value="Epimerase"/>
    <property type="match status" value="1"/>
</dbReference>
<feature type="domain" description="NAD-dependent epimerase/dehydratase" evidence="2">
    <location>
        <begin position="5"/>
        <end position="238"/>
    </location>
</feature>
<gene>
    <name evidence="3" type="ORF">V2H45_01650</name>
</gene>
<accession>A0AAW9PQ45</accession>
<name>A0AAW9PQ45_9CYAN</name>
<dbReference type="SUPFAM" id="SSF51735">
    <property type="entry name" value="NAD(P)-binding Rossmann-fold domains"/>
    <property type="match status" value="1"/>
</dbReference>
<proteinExistence type="inferred from homology"/>
<dbReference type="Gene3D" id="3.40.50.720">
    <property type="entry name" value="NAD(P)-binding Rossmann-like Domain"/>
    <property type="match status" value="1"/>
</dbReference>
<organism evidence="3 4">
    <name type="scientific">Tumidithrix elongata BACA0141</name>
    <dbReference type="NCBI Taxonomy" id="2716417"/>
    <lineage>
        <taxon>Bacteria</taxon>
        <taxon>Bacillati</taxon>
        <taxon>Cyanobacteriota</taxon>
        <taxon>Cyanophyceae</taxon>
        <taxon>Pseudanabaenales</taxon>
        <taxon>Pseudanabaenaceae</taxon>
        <taxon>Tumidithrix</taxon>
        <taxon>Tumidithrix elongata</taxon>
    </lineage>
</organism>
<evidence type="ECO:0000313" key="3">
    <source>
        <dbReference type="EMBL" id="MEE3715445.1"/>
    </source>
</evidence>
<comment type="caution">
    <text evidence="3">The sequence shown here is derived from an EMBL/GenBank/DDBJ whole genome shotgun (WGS) entry which is preliminary data.</text>
</comment>
<evidence type="ECO:0000259" key="2">
    <source>
        <dbReference type="Pfam" id="PF01370"/>
    </source>
</evidence>